<dbReference type="EMBL" id="ABEU02000006">
    <property type="protein sequence ID" value="PNR52093.1"/>
    <property type="molecule type" value="Genomic_DNA"/>
</dbReference>
<dbReference type="AlphaFoldDB" id="A0A2K1KE83"/>
<organism evidence="1">
    <name type="scientific">Physcomitrium patens</name>
    <name type="common">Spreading-leaved earth moss</name>
    <name type="synonym">Physcomitrella patens</name>
    <dbReference type="NCBI Taxonomy" id="3218"/>
    <lineage>
        <taxon>Eukaryota</taxon>
        <taxon>Viridiplantae</taxon>
        <taxon>Streptophyta</taxon>
        <taxon>Embryophyta</taxon>
        <taxon>Bryophyta</taxon>
        <taxon>Bryophytina</taxon>
        <taxon>Bryopsida</taxon>
        <taxon>Funariidae</taxon>
        <taxon>Funariales</taxon>
        <taxon>Funariaceae</taxon>
        <taxon>Physcomitrium</taxon>
    </lineage>
</organism>
<proteinExistence type="predicted"/>
<reference evidence="1 3" key="1">
    <citation type="journal article" date="2008" name="Science">
        <title>The Physcomitrella genome reveals evolutionary insights into the conquest of land by plants.</title>
        <authorList>
            <person name="Rensing S."/>
            <person name="Lang D."/>
            <person name="Zimmer A."/>
            <person name="Terry A."/>
            <person name="Salamov A."/>
            <person name="Shapiro H."/>
            <person name="Nishiyama T."/>
            <person name="Perroud P.-F."/>
            <person name="Lindquist E."/>
            <person name="Kamisugi Y."/>
            <person name="Tanahashi T."/>
            <person name="Sakakibara K."/>
            <person name="Fujita T."/>
            <person name="Oishi K."/>
            <person name="Shin-I T."/>
            <person name="Kuroki Y."/>
            <person name="Toyoda A."/>
            <person name="Suzuki Y."/>
            <person name="Hashimoto A."/>
            <person name="Yamaguchi K."/>
            <person name="Sugano A."/>
            <person name="Kohara Y."/>
            <person name="Fujiyama A."/>
            <person name="Anterola A."/>
            <person name="Aoki S."/>
            <person name="Ashton N."/>
            <person name="Barbazuk W.B."/>
            <person name="Barker E."/>
            <person name="Bennetzen J."/>
            <person name="Bezanilla M."/>
            <person name="Blankenship R."/>
            <person name="Cho S.H."/>
            <person name="Dutcher S."/>
            <person name="Estelle M."/>
            <person name="Fawcett J.A."/>
            <person name="Gundlach H."/>
            <person name="Hanada K."/>
            <person name="Heyl A."/>
            <person name="Hicks K.A."/>
            <person name="Hugh J."/>
            <person name="Lohr M."/>
            <person name="Mayer K."/>
            <person name="Melkozernov A."/>
            <person name="Murata T."/>
            <person name="Nelson D."/>
            <person name="Pils B."/>
            <person name="Prigge M."/>
            <person name="Reiss B."/>
            <person name="Renner T."/>
            <person name="Rombauts S."/>
            <person name="Rushton P."/>
            <person name="Sanderfoot A."/>
            <person name="Schween G."/>
            <person name="Shiu S.-H."/>
            <person name="Stueber K."/>
            <person name="Theodoulou F.L."/>
            <person name="Tu H."/>
            <person name="Van de Peer Y."/>
            <person name="Verrier P.J."/>
            <person name="Waters E."/>
            <person name="Wood A."/>
            <person name="Yang L."/>
            <person name="Cove D."/>
            <person name="Cuming A."/>
            <person name="Hasebe M."/>
            <person name="Lucas S."/>
            <person name="Mishler D.B."/>
            <person name="Reski R."/>
            <person name="Grigoriev I."/>
            <person name="Quatrano R.S."/>
            <person name="Boore J.L."/>
        </authorList>
    </citation>
    <scope>NUCLEOTIDE SEQUENCE [LARGE SCALE GENOMIC DNA]</scope>
    <source>
        <strain evidence="2 3">cv. Gransden 2004</strain>
    </source>
</reference>
<dbReference type="PaxDb" id="3218-PP1S77_314V6.1"/>
<evidence type="ECO:0000313" key="2">
    <source>
        <dbReference type="EnsemblPlants" id="PAC:32975776.CDS.1"/>
    </source>
</evidence>
<gene>
    <name evidence="1" type="ORF">PHYPA_008467</name>
</gene>
<dbReference type="Proteomes" id="UP000006727">
    <property type="component" value="Chromosome 6"/>
</dbReference>
<sequence length="75" mass="8312">MLQTWDRYVCAARTVTDISLACSRHSGFGVWLISAVQPISSSTCDFGVLPTRGGSWRWLPTTATSRCPFLHIKLP</sequence>
<dbReference type="EnsemblPlants" id="Pp3c6_3860V3.1">
    <property type="protein sequence ID" value="PAC:32975776.CDS.1"/>
    <property type="gene ID" value="Pp3c6_3860"/>
</dbReference>
<protein>
    <submittedName>
        <fullName evidence="1 2">Uncharacterized protein</fullName>
    </submittedName>
</protein>
<accession>A0A2K1KE83</accession>
<name>A0A2K1KE83_PHYPA</name>
<dbReference type="InParanoid" id="A0A2K1KE83"/>
<keyword evidence="3" id="KW-1185">Reference proteome</keyword>
<dbReference type="Gramene" id="Pp3c6_3860V3.1">
    <property type="protein sequence ID" value="PAC:32975776.CDS.1"/>
    <property type="gene ID" value="Pp3c6_3860"/>
</dbReference>
<dbReference type="Gramene" id="Pp3c6_3860V3.2">
    <property type="protein sequence ID" value="PAC:32975777.CDS.1"/>
    <property type="gene ID" value="Pp3c6_3860"/>
</dbReference>
<reference evidence="1 3" key="2">
    <citation type="journal article" date="2018" name="Plant J.">
        <title>The Physcomitrella patens chromosome-scale assembly reveals moss genome structure and evolution.</title>
        <authorList>
            <person name="Lang D."/>
            <person name="Ullrich K.K."/>
            <person name="Murat F."/>
            <person name="Fuchs J."/>
            <person name="Jenkins J."/>
            <person name="Haas F.B."/>
            <person name="Piednoel M."/>
            <person name="Gundlach H."/>
            <person name="Van Bel M."/>
            <person name="Meyberg R."/>
            <person name="Vives C."/>
            <person name="Morata J."/>
            <person name="Symeonidi A."/>
            <person name="Hiss M."/>
            <person name="Muchero W."/>
            <person name="Kamisugi Y."/>
            <person name="Saleh O."/>
            <person name="Blanc G."/>
            <person name="Decker E.L."/>
            <person name="van Gessel N."/>
            <person name="Grimwood J."/>
            <person name="Hayes R.D."/>
            <person name="Graham S.W."/>
            <person name="Gunter L.E."/>
            <person name="McDaniel S.F."/>
            <person name="Hoernstein S.N.W."/>
            <person name="Larsson A."/>
            <person name="Li F.W."/>
            <person name="Perroud P.F."/>
            <person name="Phillips J."/>
            <person name="Ranjan P."/>
            <person name="Rokshar D.S."/>
            <person name="Rothfels C.J."/>
            <person name="Schneider L."/>
            <person name="Shu S."/>
            <person name="Stevenson D.W."/>
            <person name="Thummler F."/>
            <person name="Tillich M."/>
            <person name="Villarreal Aguilar J.C."/>
            <person name="Widiez T."/>
            <person name="Wong G.K."/>
            <person name="Wymore A."/>
            <person name="Zhang Y."/>
            <person name="Zimmer A.D."/>
            <person name="Quatrano R.S."/>
            <person name="Mayer K.F.X."/>
            <person name="Goodstein D."/>
            <person name="Casacuberta J.M."/>
            <person name="Vandepoele K."/>
            <person name="Reski R."/>
            <person name="Cuming A.C."/>
            <person name="Tuskan G.A."/>
            <person name="Maumus F."/>
            <person name="Salse J."/>
            <person name="Schmutz J."/>
            <person name="Rensing S.A."/>
        </authorList>
    </citation>
    <scope>NUCLEOTIDE SEQUENCE [LARGE SCALE GENOMIC DNA]</scope>
    <source>
        <strain evidence="2 3">cv. Gransden 2004</strain>
    </source>
</reference>
<reference evidence="2" key="3">
    <citation type="submission" date="2020-12" db="UniProtKB">
        <authorList>
            <consortium name="EnsemblPlants"/>
        </authorList>
    </citation>
    <scope>IDENTIFICATION</scope>
</reference>
<evidence type="ECO:0000313" key="1">
    <source>
        <dbReference type="EMBL" id="PNR52093.1"/>
    </source>
</evidence>
<evidence type="ECO:0000313" key="3">
    <source>
        <dbReference type="Proteomes" id="UP000006727"/>
    </source>
</evidence>
<dbReference type="EnsemblPlants" id="Pp3c6_3860V3.2">
    <property type="protein sequence ID" value="PAC:32975777.CDS.1"/>
    <property type="gene ID" value="Pp3c6_3860"/>
</dbReference>